<feature type="binding site" evidence="4">
    <location>
        <begin position="4"/>
        <end position="8"/>
    </location>
    <ligand>
        <name>ATP</name>
        <dbReference type="ChEBI" id="CHEBI:30616"/>
    </ligand>
</feature>
<proteinExistence type="inferred from homology"/>
<dbReference type="GO" id="GO:0030272">
    <property type="term" value="F:5-formyltetrahydrofolate cyclo-ligase activity"/>
    <property type="evidence" value="ECO:0007669"/>
    <property type="project" value="UniProtKB-EC"/>
</dbReference>
<sequence length="189" mass="21782">MQEKSALRKQMKEKIRSLSAKQKNEYDAQIAENLYALPVWQQAETIGITISRENEINTKPIIEKAWQEGKTVCVPKCDPQEKTMTFRAIRSFDQLESVYFGLQEPIVAMTEEVASRQIDVMIVPGVCFSKAGYRIGYGGGYYDRYLQHFWRPTISLAYSFQVVNHVPFEAHDIPVDMIVTNEKVMMCDE</sequence>
<name>A0ABD5ITR0_9BACL</name>
<dbReference type="Pfam" id="PF01812">
    <property type="entry name" value="5-FTHF_cyc-lig"/>
    <property type="match status" value="1"/>
</dbReference>
<dbReference type="EMBL" id="JAQOTG010000001">
    <property type="protein sequence ID" value="MDE8562595.1"/>
    <property type="molecule type" value="Genomic_DNA"/>
</dbReference>
<evidence type="ECO:0000256" key="1">
    <source>
        <dbReference type="ARBA" id="ARBA00010638"/>
    </source>
</evidence>
<dbReference type="EC" id="6.3.3.2" evidence="5"/>
<dbReference type="NCBIfam" id="TIGR02727">
    <property type="entry name" value="MTHFS_bact"/>
    <property type="match status" value="1"/>
</dbReference>
<keyword evidence="5" id="KW-0479">Metal-binding</keyword>
<dbReference type="SUPFAM" id="SSF100950">
    <property type="entry name" value="NagB/RpiA/CoA transferase-like"/>
    <property type="match status" value="1"/>
</dbReference>
<dbReference type="RefSeq" id="WP_044744527.1">
    <property type="nucleotide sequence ID" value="NZ_JACIDF010000002.1"/>
</dbReference>
<feature type="binding site" evidence="4">
    <location>
        <position position="50"/>
    </location>
    <ligand>
        <name>substrate</name>
    </ligand>
</feature>
<evidence type="ECO:0000313" key="7">
    <source>
        <dbReference type="EMBL" id="MED5050841.1"/>
    </source>
</evidence>
<dbReference type="Proteomes" id="UP001339962">
    <property type="component" value="Unassembled WGS sequence"/>
</dbReference>
<keyword evidence="3 4" id="KW-0067">ATP-binding</keyword>
<dbReference type="InterPro" id="IPR024185">
    <property type="entry name" value="FTHF_cligase-like_sf"/>
</dbReference>
<keyword evidence="2 4" id="KW-0547">Nucleotide-binding</keyword>
<evidence type="ECO:0000313" key="6">
    <source>
        <dbReference type="EMBL" id="MDE8562595.1"/>
    </source>
</evidence>
<dbReference type="Gene3D" id="3.40.50.10420">
    <property type="entry name" value="NagB/RpiA/CoA transferase-like"/>
    <property type="match status" value="1"/>
</dbReference>
<comment type="caution">
    <text evidence="7">The sequence shown here is derived from an EMBL/GenBank/DDBJ whole genome shotgun (WGS) entry which is preliminary data.</text>
</comment>
<comment type="cofactor">
    <cofactor evidence="5">
        <name>Mg(2+)</name>
        <dbReference type="ChEBI" id="CHEBI:18420"/>
    </cofactor>
</comment>
<organism evidence="7 9">
    <name type="scientific">Anoxybacteroides rupiense</name>
    <dbReference type="NCBI Taxonomy" id="311460"/>
    <lineage>
        <taxon>Bacteria</taxon>
        <taxon>Bacillati</taxon>
        <taxon>Bacillota</taxon>
        <taxon>Bacilli</taxon>
        <taxon>Bacillales</taxon>
        <taxon>Anoxybacillaceae</taxon>
        <taxon>Anoxybacteroides</taxon>
    </lineage>
</organism>
<dbReference type="PANTHER" id="PTHR23407:SF1">
    <property type="entry name" value="5-FORMYLTETRAHYDROFOLATE CYCLO-LIGASE"/>
    <property type="match status" value="1"/>
</dbReference>
<protein>
    <recommendedName>
        <fullName evidence="5">5-formyltetrahydrofolate cyclo-ligase</fullName>
        <ecNumber evidence="5">6.3.3.2</ecNumber>
    </recommendedName>
</protein>
<feature type="binding site" evidence="4">
    <location>
        <begin position="134"/>
        <end position="142"/>
    </location>
    <ligand>
        <name>ATP</name>
        <dbReference type="ChEBI" id="CHEBI:30616"/>
    </ligand>
</feature>
<dbReference type="PANTHER" id="PTHR23407">
    <property type="entry name" value="ATPASE INHIBITOR/5-FORMYLTETRAHYDROFOLATE CYCLO-LIGASE"/>
    <property type="match status" value="1"/>
</dbReference>
<accession>A0ABD5ITR0</accession>
<dbReference type="InterPro" id="IPR002698">
    <property type="entry name" value="FTHF_cligase"/>
</dbReference>
<comment type="similarity">
    <text evidence="1 5">Belongs to the 5-formyltetrahydrofolate cyclo-ligase family.</text>
</comment>
<dbReference type="GO" id="GO:0046872">
    <property type="term" value="F:metal ion binding"/>
    <property type="evidence" value="ECO:0007669"/>
    <property type="project" value="UniProtKB-KW"/>
</dbReference>
<reference evidence="6 8" key="1">
    <citation type="submission" date="2023-01" db="EMBL/GenBank/DDBJ databases">
        <title>Genome-based reclassification of Anoxybacillus geothermalis as a later heterotypic synonym of Anoxybacillus rupiensis.</title>
        <authorList>
            <person name="Inan Bektas K."/>
            <person name="Canakci S."/>
            <person name="Belduz A.A."/>
            <person name="Guler H.H."/>
        </authorList>
    </citation>
    <scope>NUCLEOTIDE SEQUENCE [LARGE SCALE GENOMIC DNA]</scope>
    <source>
        <strain evidence="6 8">DSM 17127</strain>
    </source>
</reference>
<reference evidence="7 9" key="2">
    <citation type="submission" date="2023-03" db="EMBL/GenBank/DDBJ databases">
        <title>Bacillus Genome Sequencing.</title>
        <authorList>
            <person name="Dunlap C."/>
        </authorList>
    </citation>
    <scope>NUCLEOTIDE SEQUENCE [LARGE SCALE GENOMIC DNA]</scope>
    <source>
        <strain evidence="7 9">NRS-38</strain>
    </source>
</reference>
<dbReference type="PIRSF" id="PIRSF006806">
    <property type="entry name" value="FTHF_cligase"/>
    <property type="match status" value="1"/>
</dbReference>
<keyword evidence="7" id="KW-0436">Ligase</keyword>
<keyword evidence="5" id="KW-0460">Magnesium</keyword>
<evidence type="ECO:0000313" key="9">
    <source>
        <dbReference type="Proteomes" id="UP001339962"/>
    </source>
</evidence>
<dbReference type="EMBL" id="JARTLI010000004">
    <property type="protein sequence ID" value="MED5050841.1"/>
    <property type="molecule type" value="Genomic_DNA"/>
</dbReference>
<dbReference type="InterPro" id="IPR037171">
    <property type="entry name" value="NagB/RpiA_transferase-like"/>
</dbReference>
<keyword evidence="8" id="KW-1185">Reference proteome</keyword>
<dbReference type="GO" id="GO:0005524">
    <property type="term" value="F:ATP binding"/>
    <property type="evidence" value="ECO:0007669"/>
    <property type="project" value="UniProtKB-KW"/>
</dbReference>
<feature type="binding site" evidence="4">
    <location>
        <position position="55"/>
    </location>
    <ligand>
        <name>substrate</name>
    </ligand>
</feature>
<evidence type="ECO:0000256" key="4">
    <source>
        <dbReference type="PIRSR" id="PIRSR006806-1"/>
    </source>
</evidence>
<evidence type="ECO:0000256" key="5">
    <source>
        <dbReference type="RuleBase" id="RU361279"/>
    </source>
</evidence>
<gene>
    <name evidence="7" type="ORF">P9850_03015</name>
    <name evidence="6" type="ORF">PNH38_01715</name>
</gene>
<comment type="catalytic activity">
    <reaction evidence="5">
        <text>(6S)-5-formyl-5,6,7,8-tetrahydrofolate + ATP = (6R)-5,10-methenyltetrahydrofolate + ADP + phosphate</text>
        <dbReference type="Rhea" id="RHEA:10488"/>
        <dbReference type="ChEBI" id="CHEBI:30616"/>
        <dbReference type="ChEBI" id="CHEBI:43474"/>
        <dbReference type="ChEBI" id="CHEBI:57455"/>
        <dbReference type="ChEBI" id="CHEBI:57457"/>
        <dbReference type="ChEBI" id="CHEBI:456216"/>
        <dbReference type="EC" id="6.3.3.2"/>
    </reaction>
</comment>
<evidence type="ECO:0000313" key="8">
    <source>
        <dbReference type="Proteomes" id="UP001213979"/>
    </source>
</evidence>
<dbReference type="Proteomes" id="UP001213979">
    <property type="component" value="Unassembled WGS sequence"/>
</dbReference>
<dbReference type="AlphaFoldDB" id="A0ABD5ITR0"/>
<evidence type="ECO:0000256" key="2">
    <source>
        <dbReference type="ARBA" id="ARBA00022741"/>
    </source>
</evidence>
<evidence type="ECO:0000256" key="3">
    <source>
        <dbReference type="ARBA" id="ARBA00022840"/>
    </source>
</evidence>